<dbReference type="InterPro" id="IPR011333">
    <property type="entry name" value="SKP1/BTB/POZ_sf"/>
</dbReference>
<evidence type="ECO:0000256" key="4">
    <source>
        <dbReference type="ARBA" id="ARBA00022692"/>
    </source>
</evidence>
<keyword evidence="4 13" id="KW-0812">Transmembrane</keyword>
<keyword evidence="7" id="KW-0630">Potassium</keyword>
<evidence type="ECO:0000256" key="9">
    <source>
        <dbReference type="ARBA" id="ARBA00023065"/>
    </source>
</evidence>
<dbReference type="SMART" id="SM00225">
    <property type="entry name" value="BTB"/>
    <property type="match status" value="1"/>
</dbReference>
<evidence type="ECO:0000313" key="16">
    <source>
        <dbReference type="RefSeq" id="XP_014671137.1"/>
    </source>
</evidence>
<dbReference type="InterPro" id="IPR003968">
    <property type="entry name" value="K_chnl_volt-dep_Kv"/>
</dbReference>
<dbReference type="GeneID" id="106811908"/>
<feature type="transmembrane region" description="Helical" evidence="13">
    <location>
        <begin position="473"/>
        <end position="491"/>
    </location>
</feature>
<evidence type="ECO:0000256" key="1">
    <source>
        <dbReference type="ARBA" id="ARBA00004141"/>
    </source>
</evidence>
<keyword evidence="9" id="KW-0406">Ion transport</keyword>
<dbReference type="Gene3D" id="1.10.287.70">
    <property type="match status" value="1"/>
</dbReference>
<feature type="compositionally biased region" description="Basic and acidic residues" evidence="12">
    <location>
        <begin position="25"/>
        <end position="46"/>
    </location>
</feature>
<dbReference type="InterPro" id="IPR003972">
    <property type="entry name" value="K_chnl_volt-dep_Kv1"/>
</dbReference>
<accession>A0ABM1EG16</accession>
<comment type="subcellular location">
    <subcellularLocation>
        <location evidence="1">Membrane</location>
        <topology evidence="1">Multi-pass membrane protein</topology>
    </subcellularLocation>
</comment>
<feature type="transmembrane region" description="Helical" evidence="13">
    <location>
        <begin position="280"/>
        <end position="302"/>
    </location>
</feature>
<dbReference type="InterPro" id="IPR005821">
    <property type="entry name" value="Ion_trans_dom"/>
</dbReference>
<dbReference type="Gene3D" id="1.20.120.350">
    <property type="entry name" value="Voltage-gated potassium channels. Chain C"/>
    <property type="match status" value="1"/>
</dbReference>
<feature type="compositionally biased region" description="Low complexity" evidence="12">
    <location>
        <begin position="56"/>
        <end position="65"/>
    </location>
</feature>
<dbReference type="Pfam" id="PF00520">
    <property type="entry name" value="Ion_trans"/>
    <property type="match status" value="1"/>
</dbReference>
<dbReference type="SUPFAM" id="SSF81324">
    <property type="entry name" value="Voltage-gated potassium channels"/>
    <property type="match status" value="1"/>
</dbReference>
<dbReference type="PANTHER" id="PTHR11537:SF113">
    <property type="entry name" value="POTASSIUM VOLTAGE-GATED CHANNEL PROTEIN SHAKER"/>
    <property type="match status" value="1"/>
</dbReference>
<keyword evidence="5" id="KW-0631">Potassium channel</keyword>
<dbReference type="InterPro" id="IPR027359">
    <property type="entry name" value="Volt_channel_dom_sf"/>
</dbReference>
<keyword evidence="6" id="KW-0851">Voltage-gated channel</keyword>
<dbReference type="SUPFAM" id="SSF54695">
    <property type="entry name" value="POZ domain"/>
    <property type="match status" value="1"/>
</dbReference>
<name>A0ABM1EG16_PRICU</name>
<organism evidence="15 16">
    <name type="scientific">Priapulus caudatus</name>
    <name type="common">Priapulid worm</name>
    <dbReference type="NCBI Taxonomy" id="37621"/>
    <lineage>
        <taxon>Eukaryota</taxon>
        <taxon>Metazoa</taxon>
        <taxon>Ecdysozoa</taxon>
        <taxon>Scalidophora</taxon>
        <taxon>Priapulida</taxon>
        <taxon>Priapulimorpha</taxon>
        <taxon>Priapulimorphida</taxon>
        <taxon>Priapulidae</taxon>
        <taxon>Priapulus</taxon>
    </lineage>
</organism>
<keyword evidence="15" id="KW-1185">Reference proteome</keyword>
<protein>
    <submittedName>
        <fullName evidence="16">Potassium voltage-gated channel subfamily A member 7-like isoform X1</fullName>
    </submittedName>
</protein>
<keyword evidence="10 13" id="KW-0472">Membrane</keyword>
<evidence type="ECO:0000313" key="15">
    <source>
        <dbReference type="Proteomes" id="UP000695022"/>
    </source>
</evidence>
<gene>
    <name evidence="16" type="primary">LOC106811908</name>
</gene>
<feature type="compositionally biased region" description="Basic residues" evidence="12">
    <location>
        <begin position="12"/>
        <end position="24"/>
    </location>
</feature>
<proteinExistence type="predicted"/>
<evidence type="ECO:0000256" key="5">
    <source>
        <dbReference type="ARBA" id="ARBA00022826"/>
    </source>
</evidence>
<keyword evidence="2" id="KW-0813">Transport</keyword>
<feature type="region of interest" description="Disordered" evidence="12">
    <location>
        <begin position="1"/>
        <end position="120"/>
    </location>
</feature>
<keyword evidence="3" id="KW-0633">Potassium transport</keyword>
<dbReference type="Pfam" id="PF02214">
    <property type="entry name" value="BTB_2"/>
    <property type="match status" value="1"/>
</dbReference>
<keyword evidence="11" id="KW-0407">Ion channel</keyword>
<evidence type="ECO:0000256" key="13">
    <source>
        <dbReference type="SAM" id="Phobius"/>
    </source>
</evidence>
<evidence type="ECO:0000256" key="11">
    <source>
        <dbReference type="ARBA" id="ARBA00023303"/>
    </source>
</evidence>
<feature type="compositionally biased region" description="Low complexity" evidence="12">
    <location>
        <begin position="72"/>
        <end position="82"/>
    </location>
</feature>
<dbReference type="PANTHER" id="PTHR11537">
    <property type="entry name" value="VOLTAGE-GATED POTASSIUM CHANNEL"/>
    <property type="match status" value="1"/>
</dbReference>
<evidence type="ECO:0000256" key="6">
    <source>
        <dbReference type="ARBA" id="ARBA00022882"/>
    </source>
</evidence>
<keyword evidence="8 13" id="KW-1133">Transmembrane helix</keyword>
<dbReference type="Proteomes" id="UP000695022">
    <property type="component" value="Unplaced"/>
</dbReference>
<feature type="transmembrane region" description="Helical" evidence="13">
    <location>
        <begin position="362"/>
        <end position="381"/>
    </location>
</feature>
<evidence type="ECO:0000256" key="7">
    <source>
        <dbReference type="ARBA" id="ARBA00022958"/>
    </source>
</evidence>
<dbReference type="InterPro" id="IPR028325">
    <property type="entry name" value="VG_K_chnl"/>
</dbReference>
<sequence>MESMTVSSHLEHRQHNRVKQHKRQLKEEGKEDVRQVAKKKLAEHEKKEKRHHAAAAKEGGATAAEMEPLRGTTNEENANNNASQPAFHIPFADDPDSGHQEDWIRTPDSEGPLTPAEDRLGSGNFSKSQGAGEPAFPKFVAKLQAAKKGKFDERISINISGLRFETWRSTLNRYPGTLLGDKDRRHKYYDAATNEYFFDRHRPSFDAILYYYQSWGRLERATSVPLDVFSEEIKFFDLGADVYARFRKMEGFVAAKEPPMPRNELMRRVWCLFEYPETSVWARMIAIVSITVILTSIVSFCVETLPVYRERYESGGGGGGNATAQSVEKMLANPFFVVETLCIAWFTVELTMRWVCSPNKLVFWKSALNIIDLVAIVPYFITLAVDLARDTGDDGGGGGVSLSVLRVLRLIRVFRIFKLSRHSQGLQILGLTFKGSIKELVMLVFFLVIGVILFASAAYFAETDDAVAGDGYESIPASFWWAIITMTTVGYGDVSPQTGWGKLIGAFCGVAGVLTIALPVPVIVSNFNYYYHREMDNSNTEDQVEKMLAMARQTSHSIALGLTSNRDDEQTLES</sequence>
<dbReference type="InterPro" id="IPR000210">
    <property type="entry name" value="BTB/POZ_dom"/>
</dbReference>
<reference evidence="16" key="1">
    <citation type="submission" date="2025-08" db="UniProtKB">
        <authorList>
            <consortium name="RefSeq"/>
        </authorList>
    </citation>
    <scope>IDENTIFICATION</scope>
</reference>
<evidence type="ECO:0000256" key="12">
    <source>
        <dbReference type="SAM" id="MobiDB-lite"/>
    </source>
</evidence>
<feature type="domain" description="BTB" evidence="14">
    <location>
        <begin position="153"/>
        <end position="253"/>
    </location>
</feature>
<dbReference type="InterPro" id="IPR003131">
    <property type="entry name" value="T1-type_BTB"/>
</dbReference>
<evidence type="ECO:0000259" key="14">
    <source>
        <dbReference type="SMART" id="SM00225"/>
    </source>
</evidence>
<evidence type="ECO:0000256" key="8">
    <source>
        <dbReference type="ARBA" id="ARBA00022989"/>
    </source>
</evidence>
<evidence type="ECO:0000256" key="3">
    <source>
        <dbReference type="ARBA" id="ARBA00022538"/>
    </source>
</evidence>
<feature type="transmembrane region" description="Helical" evidence="13">
    <location>
        <begin position="503"/>
        <end position="524"/>
    </location>
</feature>
<feature type="transmembrane region" description="Helical" evidence="13">
    <location>
        <begin position="440"/>
        <end position="461"/>
    </location>
</feature>
<dbReference type="PRINTS" id="PR01496">
    <property type="entry name" value="SHAKERCHANEL"/>
</dbReference>
<evidence type="ECO:0000256" key="2">
    <source>
        <dbReference type="ARBA" id="ARBA00022448"/>
    </source>
</evidence>
<dbReference type="PRINTS" id="PR01491">
    <property type="entry name" value="KVCHANNEL"/>
</dbReference>
<evidence type="ECO:0000256" key="10">
    <source>
        <dbReference type="ARBA" id="ARBA00023136"/>
    </source>
</evidence>
<dbReference type="Gene3D" id="3.30.710.10">
    <property type="entry name" value="Potassium Channel Kv1.1, Chain A"/>
    <property type="match status" value="1"/>
</dbReference>
<dbReference type="RefSeq" id="XP_014671137.1">
    <property type="nucleotide sequence ID" value="XM_014815651.1"/>
</dbReference>
<dbReference type="PRINTS" id="PR00169">
    <property type="entry name" value="KCHANNEL"/>
</dbReference>
<feature type="compositionally biased region" description="Basic and acidic residues" evidence="12">
    <location>
        <begin position="96"/>
        <end position="108"/>
    </location>
</feature>